<evidence type="ECO:0000313" key="4">
    <source>
        <dbReference type="EMBL" id="SHE32121.1"/>
    </source>
</evidence>
<reference evidence="5" key="2">
    <citation type="submission" date="2016-01" db="EMBL/GenBank/DDBJ databases">
        <authorList>
            <person name="Poehlein A."/>
            <person name="Schlien K."/>
            <person name="Gottschalk G."/>
            <person name="Buckel W."/>
            <person name="Daniel R."/>
        </authorList>
    </citation>
    <scope>NUCLEOTIDE SEQUENCE [LARGE SCALE GENOMIC DNA]</scope>
    <source>
        <strain evidence="5">X2</strain>
    </source>
</reference>
<feature type="signal peptide" evidence="2">
    <location>
        <begin position="1"/>
        <end position="27"/>
    </location>
</feature>
<evidence type="ECO:0000313" key="6">
    <source>
        <dbReference type="Proteomes" id="UP000184204"/>
    </source>
</evidence>
<feature type="compositionally biased region" description="Basic and acidic residues" evidence="1">
    <location>
        <begin position="410"/>
        <end position="421"/>
    </location>
</feature>
<evidence type="ECO:0008006" key="7">
    <source>
        <dbReference type="Google" id="ProtNLM"/>
    </source>
</evidence>
<feature type="compositionally biased region" description="Polar residues" evidence="1">
    <location>
        <begin position="650"/>
        <end position="664"/>
    </location>
</feature>
<dbReference type="Proteomes" id="UP000068026">
    <property type="component" value="Chromosome"/>
</dbReference>
<dbReference type="RefSeq" id="WP_066053505.1">
    <property type="nucleotide sequence ID" value="NZ_CP014223.1"/>
</dbReference>
<gene>
    <name evidence="3" type="ORF">CPRO_30080</name>
    <name evidence="4" type="ORF">SAMN02745151_00380</name>
</gene>
<feature type="compositionally biased region" description="Low complexity" evidence="1">
    <location>
        <begin position="434"/>
        <end position="479"/>
    </location>
</feature>
<feature type="region of interest" description="Disordered" evidence="1">
    <location>
        <begin position="393"/>
        <end position="486"/>
    </location>
</feature>
<organism evidence="4 6">
    <name type="scientific">Anaerotignum propionicum DSM 1682</name>
    <dbReference type="NCBI Taxonomy" id="991789"/>
    <lineage>
        <taxon>Bacteria</taxon>
        <taxon>Bacillati</taxon>
        <taxon>Bacillota</taxon>
        <taxon>Clostridia</taxon>
        <taxon>Lachnospirales</taxon>
        <taxon>Anaerotignaceae</taxon>
        <taxon>Anaerotignum</taxon>
    </lineage>
</organism>
<dbReference type="PROSITE" id="PS51257">
    <property type="entry name" value="PROKAR_LIPOPROTEIN"/>
    <property type="match status" value="1"/>
</dbReference>
<feature type="region of interest" description="Disordered" evidence="1">
    <location>
        <begin position="633"/>
        <end position="664"/>
    </location>
</feature>
<feature type="chain" id="PRO_5043893014" description="Carbohydrate-binding domain-containing protein" evidence="2">
    <location>
        <begin position="28"/>
        <end position="664"/>
    </location>
</feature>
<accession>A0A0X8VF75</accession>
<dbReference type="EMBL" id="FQUA01000001">
    <property type="protein sequence ID" value="SHE32121.1"/>
    <property type="molecule type" value="Genomic_DNA"/>
</dbReference>
<dbReference type="Pfam" id="PF14262">
    <property type="entry name" value="Cthe_2159"/>
    <property type="match status" value="1"/>
</dbReference>
<dbReference type="AlphaFoldDB" id="A0A0X8VF75"/>
<evidence type="ECO:0000313" key="5">
    <source>
        <dbReference type="Proteomes" id="UP000068026"/>
    </source>
</evidence>
<reference evidence="4" key="4">
    <citation type="submission" date="2016-11" db="EMBL/GenBank/DDBJ databases">
        <authorList>
            <person name="Varghese N."/>
            <person name="Submissions S."/>
        </authorList>
    </citation>
    <scope>NUCLEOTIDE SEQUENCE</scope>
    <source>
        <strain evidence="4">DSM 1682</strain>
    </source>
</reference>
<reference evidence="3 5" key="1">
    <citation type="journal article" date="2016" name="Genome Announc.">
        <title>Complete Genome Sequence of the Amino Acid-Fermenting Clostridium propionicum X2 (DSM 1682).</title>
        <authorList>
            <person name="Poehlein A."/>
            <person name="Schlien K."/>
            <person name="Chowdhury N.P."/>
            <person name="Gottschalk G."/>
            <person name="Buckel W."/>
            <person name="Daniel R."/>
        </authorList>
    </citation>
    <scope>NUCLEOTIDE SEQUENCE [LARGE SCALE GENOMIC DNA]</scope>
    <source>
        <strain evidence="3 5">X2</strain>
    </source>
</reference>
<dbReference type="KEGG" id="cpro:CPRO_30080"/>
<evidence type="ECO:0000256" key="2">
    <source>
        <dbReference type="SAM" id="SignalP"/>
    </source>
</evidence>
<protein>
    <recommendedName>
        <fullName evidence="7">Carbohydrate-binding domain-containing protein</fullName>
    </recommendedName>
</protein>
<keyword evidence="5" id="KW-1185">Reference proteome</keyword>
<dbReference type="InterPro" id="IPR025584">
    <property type="entry name" value="Cthe_2159"/>
</dbReference>
<reference evidence="6" key="3">
    <citation type="submission" date="2016-11" db="EMBL/GenBank/DDBJ databases">
        <authorList>
            <person name="Jaros S."/>
            <person name="Januszkiewicz K."/>
            <person name="Wedrychowicz H."/>
        </authorList>
    </citation>
    <scope>NUCLEOTIDE SEQUENCE [LARGE SCALE GENOMIC DNA]</scope>
    <source>
        <strain evidence="6">DSM 1682</strain>
    </source>
</reference>
<sequence>MKQRKRTVLAAITVACLLCSCSQTANGATTETTVATTDATTLVTALDPETLFSTRDKTGDYDESQAISITLSDTKATSSDNSKVSISASTVTIQDEGVYILSGKLTNGQIIVDAEESDKVQLVLNGVTINNNTSAAIYVRQSDKVFVTLAKGTTNTLSNKNAFVAIDDNNIDGVVFAKDDITFNGSGTLIIYAAYGSGVVVKDDLTITGGSYKVNAADHGFTAKDGIAIADGTFQITSGKDGFHSENKDDATKGFIYVGKGSYNITAQGDGFDGASILQIEDGTFQIKTGGGSDATLAEDASAKGVKTTGNLLLSGGTYTLNCADDAFHGNGNLTVKGGNYTIATGDDGFHADLASVVEGGTIHITKSYEGIEGQTVQISGGTVKIVSSDDGINAAESGEDSDELTVGGEKGKKADGERPAFDATATPPEKPAGDATTSATTKTDASTKNTTGNPPIGTPPTGSAPTGTPPTGTEGAIPNRMGGGFQANENCDITITGGTITIDAKGDAIDSNGSIHISGGVIYITGPENNGNSCVDSDGDAVITGGTLVACGSSSMFHGFSTDSTQGWALINLTEAKSGKVTLTSGGTTLLSYTPTREYTAVLVSGSGIKKGSTYTLTMGDETKTFTMESLSYTSGTSSNGNMSGRGQINGTRQNQTTTKATS</sequence>
<dbReference type="Proteomes" id="UP000184204">
    <property type="component" value="Unassembled WGS sequence"/>
</dbReference>
<feature type="compositionally biased region" description="Low complexity" evidence="1">
    <location>
        <begin position="633"/>
        <end position="648"/>
    </location>
</feature>
<proteinExistence type="predicted"/>
<keyword evidence="2" id="KW-0732">Signal</keyword>
<dbReference type="OrthoDB" id="9812829at2"/>
<evidence type="ECO:0000256" key="1">
    <source>
        <dbReference type="SAM" id="MobiDB-lite"/>
    </source>
</evidence>
<name>A0A0X8VF75_ANAPI</name>
<dbReference type="EMBL" id="CP014223">
    <property type="protein sequence ID" value="AMJ42537.1"/>
    <property type="molecule type" value="Genomic_DNA"/>
</dbReference>
<evidence type="ECO:0000313" key="3">
    <source>
        <dbReference type="EMBL" id="AMJ42537.1"/>
    </source>
</evidence>